<dbReference type="AlphaFoldDB" id="A0A5A5TDI5"/>
<keyword evidence="4" id="KW-0804">Transcription</keyword>
<dbReference type="InterPro" id="IPR036388">
    <property type="entry name" value="WH-like_DNA-bd_sf"/>
</dbReference>
<dbReference type="InterPro" id="IPR013324">
    <property type="entry name" value="RNA_pol_sigma_r3/r4-like"/>
</dbReference>
<evidence type="ECO:0000256" key="3">
    <source>
        <dbReference type="ARBA" id="ARBA00023125"/>
    </source>
</evidence>
<keyword evidence="3" id="KW-0238">DNA-binding</keyword>
<dbReference type="NCBIfam" id="TIGR02937">
    <property type="entry name" value="sigma70-ECF"/>
    <property type="match status" value="1"/>
</dbReference>
<dbReference type="Pfam" id="PF08281">
    <property type="entry name" value="Sigma70_r4_2"/>
    <property type="match status" value="1"/>
</dbReference>
<evidence type="ECO:0000259" key="5">
    <source>
        <dbReference type="Pfam" id="PF08281"/>
    </source>
</evidence>
<gene>
    <name evidence="6" type="ORF">KDI_26770</name>
</gene>
<dbReference type="InterPro" id="IPR013249">
    <property type="entry name" value="RNA_pol_sigma70_r4_t2"/>
</dbReference>
<dbReference type="Gene3D" id="1.10.10.10">
    <property type="entry name" value="Winged helix-like DNA-binding domain superfamily/Winged helix DNA-binding domain"/>
    <property type="match status" value="1"/>
</dbReference>
<organism evidence="6 7">
    <name type="scientific">Dictyobacter arantiisoli</name>
    <dbReference type="NCBI Taxonomy" id="2014874"/>
    <lineage>
        <taxon>Bacteria</taxon>
        <taxon>Bacillati</taxon>
        <taxon>Chloroflexota</taxon>
        <taxon>Ktedonobacteria</taxon>
        <taxon>Ktedonobacterales</taxon>
        <taxon>Dictyobacteraceae</taxon>
        <taxon>Dictyobacter</taxon>
    </lineage>
</organism>
<name>A0A5A5TDI5_9CHLR</name>
<dbReference type="SUPFAM" id="SSF88659">
    <property type="entry name" value="Sigma3 and sigma4 domains of RNA polymerase sigma factors"/>
    <property type="match status" value="1"/>
</dbReference>
<accession>A0A5A5TDI5</accession>
<evidence type="ECO:0000256" key="1">
    <source>
        <dbReference type="ARBA" id="ARBA00023015"/>
    </source>
</evidence>
<sequence length="132" mass="15301">MEVFLAALEWKGFLSLSTNEQIAWLRRVAQHKIIDQYRKTGKMPEVALQLVEEIFSGDKNEDPEQKVIKQEELQQLQVAIHRLPPLQQQVLFLRFANGLRCVEIASILGKRDSTVRVLLSRAINHLRNTYHA</sequence>
<dbReference type="PANTHER" id="PTHR43133:SF8">
    <property type="entry name" value="RNA POLYMERASE SIGMA FACTOR HI_1459-RELATED"/>
    <property type="match status" value="1"/>
</dbReference>
<evidence type="ECO:0000313" key="6">
    <source>
        <dbReference type="EMBL" id="GCF09113.1"/>
    </source>
</evidence>
<dbReference type="GO" id="GO:0016987">
    <property type="term" value="F:sigma factor activity"/>
    <property type="evidence" value="ECO:0007669"/>
    <property type="project" value="UniProtKB-KW"/>
</dbReference>
<dbReference type="InterPro" id="IPR039425">
    <property type="entry name" value="RNA_pol_sigma-70-like"/>
</dbReference>
<feature type="domain" description="RNA polymerase sigma factor 70 region 4 type 2" evidence="5">
    <location>
        <begin position="74"/>
        <end position="126"/>
    </location>
</feature>
<comment type="caution">
    <text evidence="6">The sequence shown here is derived from an EMBL/GenBank/DDBJ whole genome shotgun (WGS) entry which is preliminary data.</text>
</comment>
<dbReference type="PANTHER" id="PTHR43133">
    <property type="entry name" value="RNA POLYMERASE ECF-TYPE SIGMA FACTO"/>
    <property type="match status" value="1"/>
</dbReference>
<dbReference type="InterPro" id="IPR014284">
    <property type="entry name" value="RNA_pol_sigma-70_dom"/>
</dbReference>
<protein>
    <recommendedName>
        <fullName evidence="5">RNA polymerase sigma factor 70 region 4 type 2 domain-containing protein</fullName>
    </recommendedName>
</protein>
<dbReference type="EMBL" id="BIXY01000036">
    <property type="protein sequence ID" value="GCF09113.1"/>
    <property type="molecule type" value="Genomic_DNA"/>
</dbReference>
<proteinExistence type="predicted"/>
<keyword evidence="7" id="KW-1185">Reference proteome</keyword>
<dbReference type="GO" id="GO:0003677">
    <property type="term" value="F:DNA binding"/>
    <property type="evidence" value="ECO:0007669"/>
    <property type="project" value="UniProtKB-KW"/>
</dbReference>
<evidence type="ECO:0000313" key="7">
    <source>
        <dbReference type="Proteomes" id="UP000322530"/>
    </source>
</evidence>
<reference evidence="6 7" key="1">
    <citation type="submission" date="2019-01" db="EMBL/GenBank/DDBJ databases">
        <title>Draft genome sequence of Dictyobacter sp. Uno17.</title>
        <authorList>
            <person name="Wang C.M."/>
            <person name="Zheng Y."/>
            <person name="Sakai Y."/>
            <person name="Abe K."/>
            <person name="Yokota A."/>
            <person name="Yabe S."/>
        </authorList>
    </citation>
    <scope>NUCLEOTIDE SEQUENCE [LARGE SCALE GENOMIC DNA]</scope>
    <source>
        <strain evidence="6 7">Uno17</strain>
    </source>
</reference>
<dbReference type="Proteomes" id="UP000322530">
    <property type="component" value="Unassembled WGS sequence"/>
</dbReference>
<keyword evidence="1" id="KW-0805">Transcription regulation</keyword>
<keyword evidence="2" id="KW-0731">Sigma factor</keyword>
<dbReference type="CDD" id="cd06171">
    <property type="entry name" value="Sigma70_r4"/>
    <property type="match status" value="1"/>
</dbReference>
<evidence type="ECO:0000256" key="2">
    <source>
        <dbReference type="ARBA" id="ARBA00023082"/>
    </source>
</evidence>
<evidence type="ECO:0000256" key="4">
    <source>
        <dbReference type="ARBA" id="ARBA00023163"/>
    </source>
</evidence>
<dbReference type="GO" id="GO:0006352">
    <property type="term" value="P:DNA-templated transcription initiation"/>
    <property type="evidence" value="ECO:0007669"/>
    <property type="project" value="InterPro"/>
</dbReference>